<keyword evidence="4" id="KW-0456">Lyase</keyword>
<protein>
    <recommendedName>
        <fullName evidence="9">Heparinase</fullName>
    </recommendedName>
</protein>
<dbReference type="Gene3D" id="1.50.10.100">
    <property type="entry name" value="Chondroitin AC/alginate lyase"/>
    <property type="match status" value="1"/>
</dbReference>
<dbReference type="InterPro" id="IPR031680">
    <property type="entry name" value="Hepar_II_III_N"/>
</dbReference>
<evidence type="ECO:0008006" key="9">
    <source>
        <dbReference type="Google" id="ProtNLM"/>
    </source>
</evidence>
<sequence>MNVKNLIQVFKNQGPKYFIYRSMYELKRKSGLLKTKFPVIPKVESYLSLNEWKRLNIPFFFQSRDTLTFPKNLNGKLERAYNNLLSGKIAFFNNAWNEVKAWNTNPDTGFVYDTTKHWTEVEDISSEAGDIKYVWEKSRFSFLNTIIRYDYHFDHDSSDFVFSKIKDWIQNNPINQGPNYKCSQEISLRCLNWAFVLHFYKNSAVLTEELWQEIMHSIDYQMRHVYENINFSRICVRNNHAISETSTLYMISLLFPFLDPERKWRNHGLKWLEQEVAYQIYEDGTFLQFSHNYHRVLIQLLTWIITLSKLHNVTLSDTTVKRAQKTLDYLHTCCIGAEGELPNYGSNDGALFFNLNDRAYTDFRPQINALNAVLNKKHIYRESELQEDASWFGCASLPLENKSSSKETNSFNQGGIYTIKDELSFTFFKCAKYRDRPAHADNMHLDIWVKGKNYFRDSGTYKYNTESKWIDYFTGSIGHNTITVDGLSQMQKGDRFIWYNWTKNAEAEITELDNSVMINSKAVMFQEISKGITHTRKVRKQKSAFKWEVTDDVLNLMGDHSIKQYWHPNPELLDEIKITAVDEYGISLKLIQDKGQWSSYYGTKEEVPLWFFETKTRKIQTTIIIQL</sequence>
<dbReference type="SUPFAM" id="SSF48230">
    <property type="entry name" value="Chondroitin AC/alginate lyase"/>
    <property type="match status" value="1"/>
</dbReference>
<dbReference type="Proteomes" id="UP001156666">
    <property type="component" value="Unassembled WGS sequence"/>
</dbReference>
<dbReference type="GO" id="GO:0042597">
    <property type="term" value="C:periplasmic space"/>
    <property type="evidence" value="ECO:0007669"/>
    <property type="project" value="UniProtKB-SubCell"/>
</dbReference>
<comment type="subcellular location">
    <subcellularLocation>
        <location evidence="1">Periplasm</location>
    </subcellularLocation>
</comment>
<evidence type="ECO:0000259" key="5">
    <source>
        <dbReference type="Pfam" id="PF07940"/>
    </source>
</evidence>
<evidence type="ECO:0000256" key="3">
    <source>
        <dbReference type="ARBA" id="ARBA00022764"/>
    </source>
</evidence>
<evidence type="ECO:0000313" key="7">
    <source>
        <dbReference type="EMBL" id="GLR18868.1"/>
    </source>
</evidence>
<evidence type="ECO:0000313" key="8">
    <source>
        <dbReference type="Proteomes" id="UP001156666"/>
    </source>
</evidence>
<evidence type="ECO:0000256" key="2">
    <source>
        <dbReference type="ARBA" id="ARBA00022729"/>
    </source>
</evidence>
<dbReference type="PANTHER" id="PTHR39210">
    <property type="entry name" value="HEPARIN-SULFATE LYASE"/>
    <property type="match status" value="1"/>
</dbReference>
<dbReference type="Gene3D" id="2.70.98.70">
    <property type="match status" value="1"/>
</dbReference>
<evidence type="ECO:0000256" key="4">
    <source>
        <dbReference type="ARBA" id="ARBA00023239"/>
    </source>
</evidence>
<comment type="caution">
    <text evidence="7">The sequence shown here is derived from an EMBL/GenBank/DDBJ whole genome shotgun (WGS) entry which is preliminary data.</text>
</comment>
<dbReference type="InterPro" id="IPR008929">
    <property type="entry name" value="Chondroitin_lyas"/>
</dbReference>
<proteinExistence type="predicted"/>
<keyword evidence="2" id="KW-0732">Signal</keyword>
<organism evidence="7 8">
    <name type="scientific">Portibacter lacus</name>
    <dbReference type="NCBI Taxonomy" id="1099794"/>
    <lineage>
        <taxon>Bacteria</taxon>
        <taxon>Pseudomonadati</taxon>
        <taxon>Bacteroidota</taxon>
        <taxon>Saprospiria</taxon>
        <taxon>Saprospirales</taxon>
        <taxon>Haliscomenobacteraceae</taxon>
        <taxon>Portibacter</taxon>
    </lineage>
</organism>
<dbReference type="Pfam" id="PF07940">
    <property type="entry name" value="Hepar_II_III_C"/>
    <property type="match status" value="1"/>
</dbReference>
<evidence type="ECO:0000259" key="6">
    <source>
        <dbReference type="Pfam" id="PF16889"/>
    </source>
</evidence>
<feature type="domain" description="Heparinase II/III-like C-terminal" evidence="5">
    <location>
        <begin position="406"/>
        <end position="622"/>
    </location>
</feature>
<dbReference type="Pfam" id="PF16889">
    <property type="entry name" value="Hepar_II_III_N"/>
    <property type="match status" value="1"/>
</dbReference>
<accession>A0AA37WFG7</accession>
<feature type="domain" description="Heparin-sulfate lyase N-terminal" evidence="6">
    <location>
        <begin position="130"/>
        <end position="313"/>
    </location>
</feature>
<keyword evidence="8" id="KW-1185">Reference proteome</keyword>
<dbReference type="InterPro" id="IPR012480">
    <property type="entry name" value="Hepar_II_III_C"/>
</dbReference>
<keyword evidence="3" id="KW-0574">Periplasm</keyword>
<dbReference type="EMBL" id="BSOH01000023">
    <property type="protein sequence ID" value="GLR18868.1"/>
    <property type="molecule type" value="Genomic_DNA"/>
</dbReference>
<gene>
    <name evidence="7" type="ORF">GCM10007940_34840</name>
</gene>
<reference evidence="7" key="2">
    <citation type="submission" date="2023-01" db="EMBL/GenBank/DDBJ databases">
        <title>Draft genome sequence of Portibacter lacus strain NBRC 108769.</title>
        <authorList>
            <person name="Sun Q."/>
            <person name="Mori K."/>
        </authorList>
    </citation>
    <scope>NUCLEOTIDE SEQUENCE</scope>
    <source>
        <strain evidence="7">NBRC 108769</strain>
    </source>
</reference>
<dbReference type="GO" id="GO:0016829">
    <property type="term" value="F:lyase activity"/>
    <property type="evidence" value="ECO:0007669"/>
    <property type="project" value="UniProtKB-KW"/>
</dbReference>
<reference evidence="7" key="1">
    <citation type="journal article" date="2014" name="Int. J. Syst. Evol. Microbiol.">
        <title>Complete genome sequence of Corynebacterium casei LMG S-19264T (=DSM 44701T), isolated from a smear-ripened cheese.</title>
        <authorList>
            <consortium name="US DOE Joint Genome Institute (JGI-PGF)"/>
            <person name="Walter F."/>
            <person name="Albersmeier A."/>
            <person name="Kalinowski J."/>
            <person name="Ruckert C."/>
        </authorList>
    </citation>
    <scope>NUCLEOTIDE SEQUENCE</scope>
    <source>
        <strain evidence="7">NBRC 108769</strain>
    </source>
</reference>
<evidence type="ECO:0000256" key="1">
    <source>
        <dbReference type="ARBA" id="ARBA00004418"/>
    </source>
</evidence>
<dbReference type="AlphaFoldDB" id="A0AA37WFG7"/>
<dbReference type="PANTHER" id="PTHR39210:SF1">
    <property type="entry name" value="HEPARIN-SULFATE LYASE"/>
    <property type="match status" value="1"/>
</dbReference>
<name>A0AA37WFG7_9BACT</name>